<dbReference type="EMBL" id="CABIKM010000022">
    <property type="protein sequence ID" value="VUZ85016.1"/>
    <property type="molecule type" value="Genomic_DNA"/>
</dbReference>
<protein>
    <submittedName>
        <fullName evidence="2">Nucleotidyl transferase</fullName>
    </submittedName>
</protein>
<dbReference type="GO" id="GO:0016740">
    <property type="term" value="F:transferase activity"/>
    <property type="evidence" value="ECO:0007669"/>
    <property type="project" value="UniProtKB-KW"/>
</dbReference>
<gene>
    <name evidence="2" type="ORF">MELA_01391</name>
</gene>
<proteinExistence type="predicted"/>
<accession>A0A564ZIU7</accession>
<organism evidence="2 3">
    <name type="scientific">Candidatus Methylomirabilis lanthanidiphila</name>
    <dbReference type="NCBI Taxonomy" id="2211376"/>
    <lineage>
        <taxon>Bacteria</taxon>
        <taxon>Candidatus Methylomirabilota</taxon>
        <taxon>Candidatus Methylomirabilia</taxon>
        <taxon>Candidatus Methylomirabilales</taxon>
        <taxon>Candidatus Methylomirabilaceae</taxon>
        <taxon>Candidatus Methylomirabilis</taxon>
    </lineage>
</organism>
<keyword evidence="2" id="KW-0808">Transferase</keyword>
<name>A0A564ZIU7_9BACT</name>
<sequence>MSGTSDHLWGVTLAGGDGRRLQRFIRLYYRVRFGLRPREWAARHDIISLRNPDDRQSLAGCSASVPERGMAPPEVKMTPETTDAPQIEQFLRRRGEERQNLGRGL</sequence>
<evidence type="ECO:0000256" key="1">
    <source>
        <dbReference type="SAM" id="MobiDB-lite"/>
    </source>
</evidence>
<evidence type="ECO:0000313" key="2">
    <source>
        <dbReference type="EMBL" id="VUZ85016.1"/>
    </source>
</evidence>
<evidence type="ECO:0000313" key="3">
    <source>
        <dbReference type="Proteomes" id="UP000334340"/>
    </source>
</evidence>
<dbReference type="AlphaFoldDB" id="A0A564ZIU7"/>
<keyword evidence="3" id="KW-1185">Reference proteome</keyword>
<dbReference type="Proteomes" id="UP000334340">
    <property type="component" value="Unassembled WGS sequence"/>
</dbReference>
<feature type="region of interest" description="Disordered" evidence="1">
    <location>
        <begin position="63"/>
        <end position="82"/>
    </location>
</feature>
<reference evidence="2 3" key="1">
    <citation type="submission" date="2019-07" db="EMBL/GenBank/DDBJ databases">
        <authorList>
            <person name="Cremers G."/>
        </authorList>
    </citation>
    <scope>NUCLEOTIDE SEQUENCE [LARGE SCALE GENOMIC DNA]</scope>
</reference>